<dbReference type="InterPro" id="IPR004518">
    <property type="entry name" value="MazG-like_dom"/>
</dbReference>
<comment type="caution">
    <text evidence="3">The sequence shown here is derived from an EMBL/GenBank/DDBJ whole genome shotgun (WGS) entry which is preliminary data.</text>
</comment>
<dbReference type="CDD" id="cd11529">
    <property type="entry name" value="NTP-PPase_MazG_Cterm"/>
    <property type="match status" value="1"/>
</dbReference>
<feature type="domain" description="NTP pyrophosphohydrolase MazG-like" evidence="2">
    <location>
        <begin position="172"/>
        <end position="228"/>
    </location>
</feature>
<feature type="domain" description="NTP pyrophosphohydrolase MazG-like" evidence="2">
    <location>
        <begin position="31"/>
        <end position="104"/>
    </location>
</feature>
<dbReference type="AlphaFoldDB" id="A0A9D1MDK9"/>
<dbReference type="GO" id="GO:0046047">
    <property type="term" value="P:TTP catabolic process"/>
    <property type="evidence" value="ECO:0007669"/>
    <property type="project" value="TreeGrafter"/>
</dbReference>
<dbReference type="GO" id="GO:0046081">
    <property type="term" value="P:dUTP catabolic process"/>
    <property type="evidence" value="ECO:0007669"/>
    <property type="project" value="TreeGrafter"/>
</dbReference>
<dbReference type="InterPro" id="IPR011551">
    <property type="entry name" value="NTP_PyrPHydrolase_MazG"/>
</dbReference>
<reference evidence="3" key="2">
    <citation type="journal article" date="2021" name="PeerJ">
        <title>Extensive microbial diversity within the chicken gut microbiome revealed by metagenomics and culture.</title>
        <authorList>
            <person name="Gilroy R."/>
            <person name="Ravi A."/>
            <person name="Getino M."/>
            <person name="Pursley I."/>
            <person name="Horton D.L."/>
            <person name="Alikhan N.F."/>
            <person name="Baker D."/>
            <person name="Gharbi K."/>
            <person name="Hall N."/>
            <person name="Watson M."/>
            <person name="Adriaenssens E.M."/>
            <person name="Foster-Nyarko E."/>
            <person name="Jarju S."/>
            <person name="Secka A."/>
            <person name="Antonio M."/>
            <person name="Oren A."/>
            <person name="Chaudhuri R.R."/>
            <person name="La Ragione R."/>
            <person name="Hildebrand F."/>
            <person name="Pallen M.J."/>
        </authorList>
    </citation>
    <scope>NUCLEOTIDE SEQUENCE</scope>
    <source>
        <strain evidence="3">USAMLcec3-3695</strain>
    </source>
</reference>
<dbReference type="GO" id="GO:0046052">
    <property type="term" value="P:UTP catabolic process"/>
    <property type="evidence" value="ECO:0007669"/>
    <property type="project" value="TreeGrafter"/>
</dbReference>
<dbReference type="EMBL" id="DVNB01000107">
    <property type="protein sequence ID" value="HIU58214.1"/>
    <property type="molecule type" value="Genomic_DNA"/>
</dbReference>
<dbReference type="GO" id="GO:0047429">
    <property type="term" value="F:nucleoside triphosphate diphosphatase activity"/>
    <property type="evidence" value="ECO:0007669"/>
    <property type="project" value="UniProtKB-EC"/>
</dbReference>
<dbReference type="Pfam" id="PF03819">
    <property type="entry name" value="MazG"/>
    <property type="match status" value="2"/>
</dbReference>
<dbReference type="EC" id="3.6.1.9" evidence="3"/>
<dbReference type="Gene3D" id="1.10.287.1080">
    <property type="entry name" value="MazG-like"/>
    <property type="match status" value="2"/>
</dbReference>
<dbReference type="NCBIfam" id="NF007113">
    <property type="entry name" value="PRK09562.1"/>
    <property type="match status" value="1"/>
</dbReference>
<dbReference type="Proteomes" id="UP000824109">
    <property type="component" value="Unassembled WGS sequence"/>
</dbReference>
<dbReference type="FunFam" id="1.10.287.1080:FF:000001">
    <property type="entry name" value="Nucleoside triphosphate pyrophosphohydrolase"/>
    <property type="match status" value="1"/>
</dbReference>
<dbReference type="GO" id="GO:0046076">
    <property type="term" value="P:dTTP catabolic process"/>
    <property type="evidence" value="ECO:0007669"/>
    <property type="project" value="TreeGrafter"/>
</dbReference>
<keyword evidence="3" id="KW-0378">Hydrolase</keyword>
<dbReference type="GO" id="GO:0006203">
    <property type="term" value="P:dGTP catabolic process"/>
    <property type="evidence" value="ECO:0007669"/>
    <property type="project" value="TreeGrafter"/>
</dbReference>
<dbReference type="GO" id="GO:0046061">
    <property type="term" value="P:dATP catabolic process"/>
    <property type="evidence" value="ECO:0007669"/>
    <property type="project" value="TreeGrafter"/>
</dbReference>
<dbReference type="InterPro" id="IPR048011">
    <property type="entry name" value="NTP-PPase_MazG-like_C"/>
</dbReference>
<gene>
    <name evidence="3" type="primary">mazG</name>
    <name evidence="3" type="ORF">IAA61_10470</name>
</gene>
<dbReference type="InterPro" id="IPR048015">
    <property type="entry name" value="NTP-PPase_MazG-like_N"/>
</dbReference>
<evidence type="ECO:0000313" key="3">
    <source>
        <dbReference type="EMBL" id="HIU58214.1"/>
    </source>
</evidence>
<evidence type="ECO:0000259" key="2">
    <source>
        <dbReference type="Pfam" id="PF03819"/>
    </source>
</evidence>
<dbReference type="GO" id="GO:0006950">
    <property type="term" value="P:response to stress"/>
    <property type="evidence" value="ECO:0007669"/>
    <property type="project" value="UniProtKB-ARBA"/>
</dbReference>
<dbReference type="CDD" id="cd11528">
    <property type="entry name" value="NTP-PPase_MazG_Nterm"/>
    <property type="match status" value="1"/>
</dbReference>
<dbReference type="PANTHER" id="PTHR30522:SF0">
    <property type="entry name" value="NUCLEOSIDE TRIPHOSPHATE PYROPHOSPHOHYDROLASE"/>
    <property type="match status" value="1"/>
</dbReference>
<organism evidence="3 4">
    <name type="scientific">Candidatus Ornithomonoglobus merdipullorum</name>
    <dbReference type="NCBI Taxonomy" id="2840895"/>
    <lineage>
        <taxon>Bacteria</taxon>
        <taxon>Bacillati</taxon>
        <taxon>Bacillota</taxon>
        <taxon>Clostridia</taxon>
        <taxon>Candidatus Ornithomonoglobus</taxon>
    </lineage>
</organism>
<name>A0A9D1MDK9_9FIRM</name>
<sequence>MELKDKYSIQDLIDIVVRLRRPDGCPWDKVQTHQSIKKSMIEETYEAIDALDSGDDHTFANELGDVLLQVVFHSVMADERGAFDFDDVVKEICTKLITRHTHVFGADKAGNEEEALTNWEKNKKKEKNIGTYTGVLKDVPKHLPALMRAEKIQKKARGFGFDWESIDGVFDKVKEETDELSEAVGESEERIREEYGDLLFAVVNLGRFLGTDPETSLTAASNKFINRFEKMEELARKDGKDFAALTPDEQNELWDQAKSS</sequence>
<feature type="region of interest" description="Disordered" evidence="1">
    <location>
        <begin position="241"/>
        <end position="260"/>
    </location>
</feature>
<proteinExistence type="predicted"/>
<dbReference type="PANTHER" id="PTHR30522">
    <property type="entry name" value="NUCLEOSIDE TRIPHOSPHATE PYROPHOSPHOHYDROLASE"/>
    <property type="match status" value="1"/>
</dbReference>
<protein>
    <submittedName>
        <fullName evidence="3">Nucleoside triphosphate pyrophosphohydrolase</fullName>
        <ecNumber evidence="3">3.6.1.9</ecNumber>
    </submittedName>
</protein>
<evidence type="ECO:0000256" key="1">
    <source>
        <dbReference type="SAM" id="MobiDB-lite"/>
    </source>
</evidence>
<evidence type="ECO:0000313" key="4">
    <source>
        <dbReference type="Proteomes" id="UP000824109"/>
    </source>
</evidence>
<dbReference type="NCBIfam" id="TIGR00444">
    <property type="entry name" value="mazG"/>
    <property type="match status" value="1"/>
</dbReference>
<accession>A0A9D1MDK9</accession>
<reference evidence="3" key="1">
    <citation type="submission" date="2020-10" db="EMBL/GenBank/DDBJ databases">
        <authorList>
            <person name="Gilroy R."/>
        </authorList>
    </citation>
    <scope>NUCLEOTIDE SEQUENCE</scope>
    <source>
        <strain evidence="3">USAMLcec3-3695</strain>
    </source>
</reference>
<dbReference type="FunFam" id="1.10.287.1080:FF:000003">
    <property type="entry name" value="Nucleoside triphosphate pyrophosphohydrolase"/>
    <property type="match status" value="1"/>
</dbReference>
<dbReference type="SUPFAM" id="SSF101386">
    <property type="entry name" value="all-alpha NTP pyrophosphatases"/>
    <property type="match status" value="2"/>
</dbReference>